<name>A0ABS4SEM3_9PROT</name>
<sequence length="74" mass="8177">MTWTAADLAAVEDAIRELAAGERVVTVRYADGTENTYGQANLSDLRKLRQEMQGEVATAGRTYRAIRITPRSGY</sequence>
<comment type="caution">
    <text evidence="1">The sequence shown here is derived from an EMBL/GenBank/DDBJ whole genome shotgun (WGS) entry which is preliminary data.</text>
</comment>
<dbReference type="InterPro" id="IPR036626">
    <property type="entry name" value="GpW_sf"/>
</dbReference>
<accession>A0ABS4SEM3</accession>
<dbReference type="Proteomes" id="UP000781958">
    <property type="component" value="Unassembled WGS sequence"/>
</dbReference>
<keyword evidence="2" id="KW-1185">Reference proteome</keyword>
<organism evidence="1 2">
    <name type="scientific">Azospirillum rugosum</name>
    <dbReference type="NCBI Taxonomy" id="416170"/>
    <lineage>
        <taxon>Bacteria</taxon>
        <taxon>Pseudomonadati</taxon>
        <taxon>Pseudomonadota</taxon>
        <taxon>Alphaproteobacteria</taxon>
        <taxon>Rhodospirillales</taxon>
        <taxon>Azospirillaceae</taxon>
        <taxon>Azospirillum</taxon>
    </lineage>
</organism>
<gene>
    <name evidence="1" type="ORF">J2851_000778</name>
</gene>
<reference evidence="1 2" key="1">
    <citation type="submission" date="2021-03" db="EMBL/GenBank/DDBJ databases">
        <title>Genomic Encyclopedia of Type Strains, Phase III (KMG-III): the genomes of soil and plant-associated and newly described type strains.</title>
        <authorList>
            <person name="Whitman W."/>
        </authorList>
    </citation>
    <scope>NUCLEOTIDE SEQUENCE [LARGE SCALE GENOMIC DNA]</scope>
    <source>
        <strain evidence="1 2">IMMIB AFH-6</strain>
    </source>
</reference>
<protein>
    <submittedName>
        <fullName evidence="1">SepF-like predicted cell division protein (DUF552 family)</fullName>
    </submittedName>
</protein>
<dbReference type="SUPFAM" id="SSF64210">
    <property type="entry name" value="Head-to-tail joining protein W, gpW"/>
    <property type="match status" value="1"/>
</dbReference>
<dbReference type="InterPro" id="IPR004174">
    <property type="entry name" value="GpW"/>
</dbReference>
<proteinExistence type="predicted"/>
<dbReference type="RefSeq" id="WP_209764265.1">
    <property type="nucleotide sequence ID" value="NZ_JAGINP010000002.1"/>
</dbReference>
<evidence type="ECO:0000313" key="1">
    <source>
        <dbReference type="EMBL" id="MBP2291036.1"/>
    </source>
</evidence>
<dbReference type="Pfam" id="PF02831">
    <property type="entry name" value="gpW"/>
    <property type="match status" value="1"/>
</dbReference>
<dbReference type="Gene3D" id="3.30.1580.10">
    <property type="entry name" value="Head-to-tail joining protein W"/>
    <property type="match status" value="1"/>
</dbReference>
<evidence type="ECO:0000313" key="2">
    <source>
        <dbReference type="Proteomes" id="UP000781958"/>
    </source>
</evidence>
<dbReference type="EMBL" id="JAGINP010000002">
    <property type="protein sequence ID" value="MBP2291036.1"/>
    <property type="molecule type" value="Genomic_DNA"/>
</dbReference>